<evidence type="ECO:0000313" key="4">
    <source>
        <dbReference type="EMBL" id="KGM29990.1"/>
    </source>
</evidence>
<protein>
    <recommendedName>
        <fullName evidence="3">Thiamine pyrophosphate enzyme central domain-containing protein</fullName>
    </recommendedName>
</protein>
<comment type="caution">
    <text evidence="4">The sequence shown here is derived from an EMBL/GenBank/DDBJ whole genome shotgun (WGS) entry which is preliminary data.</text>
</comment>
<proteinExistence type="inferred from homology"/>
<evidence type="ECO:0000256" key="1">
    <source>
        <dbReference type="ARBA" id="ARBA00007812"/>
    </source>
</evidence>
<dbReference type="GO" id="GO:0009099">
    <property type="term" value="P:L-valine biosynthetic process"/>
    <property type="evidence" value="ECO:0007669"/>
    <property type="project" value="TreeGrafter"/>
</dbReference>
<dbReference type="GO" id="GO:0030976">
    <property type="term" value="F:thiamine pyrophosphate binding"/>
    <property type="evidence" value="ECO:0007669"/>
    <property type="project" value="InterPro"/>
</dbReference>
<dbReference type="InterPro" id="IPR029035">
    <property type="entry name" value="DHS-like_NAD/FAD-binding_dom"/>
</dbReference>
<name>A0A0A0CW68_9PROT</name>
<dbReference type="SUPFAM" id="SSF52467">
    <property type="entry name" value="DHS-like NAD/FAD-binding domain"/>
    <property type="match status" value="1"/>
</dbReference>
<dbReference type="Pfam" id="PF00205">
    <property type="entry name" value="TPP_enzyme_M"/>
    <property type="match status" value="1"/>
</dbReference>
<organism evidence="4 5">
    <name type="scientific">Inquilinus limosus MP06</name>
    <dbReference type="NCBI Taxonomy" id="1398085"/>
    <lineage>
        <taxon>Bacteria</taxon>
        <taxon>Pseudomonadati</taxon>
        <taxon>Pseudomonadota</taxon>
        <taxon>Alphaproteobacteria</taxon>
        <taxon>Rhodospirillales</taxon>
        <taxon>Rhodospirillaceae</taxon>
        <taxon>Inquilinus</taxon>
    </lineage>
</organism>
<comment type="similarity">
    <text evidence="1">Belongs to the TPP enzyme family.</text>
</comment>
<evidence type="ECO:0000256" key="2">
    <source>
        <dbReference type="SAM" id="MobiDB-lite"/>
    </source>
</evidence>
<feature type="region of interest" description="Disordered" evidence="2">
    <location>
        <begin position="121"/>
        <end position="155"/>
    </location>
</feature>
<dbReference type="GO" id="GO:0050660">
    <property type="term" value="F:flavin adenine dinucleotide binding"/>
    <property type="evidence" value="ECO:0007669"/>
    <property type="project" value="TreeGrafter"/>
</dbReference>
<dbReference type="GO" id="GO:0000287">
    <property type="term" value="F:magnesium ion binding"/>
    <property type="evidence" value="ECO:0007669"/>
    <property type="project" value="InterPro"/>
</dbReference>
<feature type="compositionally biased region" description="Basic and acidic residues" evidence="2">
    <location>
        <begin position="140"/>
        <end position="155"/>
    </location>
</feature>
<reference evidence="4 5" key="1">
    <citation type="submission" date="2014-01" db="EMBL/GenBank/DDBJ databases">
        <title>Genome sequence determination for a cystic fibrosis isolate, Inquilinus limosus.</title>
        <authorList>
            <person name="Pino M."/>
            <person name="Di Conza J."/>
            <person name="Gutkind G."/>
        </authorList>
    </citation>
    <scope>NUCLEOTIDE SEQUENCE [LARGE SCALE GENOMIC DNA]</scope>
    <source>
        <strain evidence="4 5">MP06</strain>
    </source>
</reference>
<dbReference type="Gene3D" id="3.40.50.1220">
    <property type="entry name" value="TPP-binding domain"/>
    <property type="match status" value="1"/>
</dbReference>
<dbReference type="GO" id="GO:0009097">
    <property type="term" value="P:isoleucine biosynthetic process"/>
    <property type="evidence" value="ECO:0007669"/>
    <property type="project" value="TreeGrafter"/>
</dbReference>
<dbReference type="PANTHER" id="PTHR18968">
    <property type="entry name" value="THIAMINE PYROPHOSPHATE ENZYMES"/>
    <property type="match status" value="1"/>
</dbReference>
<dbReference type="EMBL" id="JANX01001158">
    <property type="protein sequence ID" value="KGM29990.1"/>
    <property type="molecule type" value="Genomic_DNA"/>
</dbReference>
<dbReference type="GO" id="GO:0005948">
    <property type="term" value="C:acetolactate synthase complex"/>
    <property type="evidence" value="ECO:0007669"/>
    <property type="project" value="TreeGrafter"/>
</dbReference>
<dbReference type="Proteomes" id="UP000029995">
    <property type="component" value="Unassembled WGS sequence"/>
</dbReference>
<feature type="non-terminal residue" evidence="4">
    <location>
        <position position="155"/>
    </location>
</feature>
<sequence length="155" mass="15935">GAGPALLRLAERLGAPVVTTYKAKGLVPEDHPLALGGAGLSPAADAVLLPLFQQADLLLFVGYDPIEMRLGWLDPVADPAKIIEVTGAPADHAMHHAGMRLLAAPVAAIEALAEAIGADNRREGGGISDSLSRVAGEVGRPQDDRVRAGTGLDKN</sequence>
<evidence type="ECO:0000259" key="3">
    <source>
        <dbReference type="Pfam" id="PF00205"/>
    </source>
</evidence>
<accession>A0A0A0CW68</accession>
<evidence type="ECO:0000313" key="5">
    <source>
        <dbReference type="Proteomes" id="UP000029995"/>
    </source>
</evidence>
<dbReference type="PANTHER" id="PTHR18968:SF13">
    <property type="entry name" value="ACETOLACTATE SYNTHASE CATALYTIC SUBUNIT, MITOCHONDRIAL"/>
    <property type="match status" value="1"/>
</dbReference>
<dbReference type="InterPro" id="IPR012000">
    <property type="entry name" value="Thiamin_PyroP_enz_cen_dom"/>
</dbReference>
<dbReference type="GO" id="GO:0003984">
    <property type="term" value="F:acetolactate synthase activity"/>
    <property type="evidence" value="ECO:0007669"/>
    <property type="project" value="TreeGrafter"/>
</dbReference>
<feature type="non-terminal residue" evidence="4">
    <location>
        <position position="1"/>
    </location>
</feature>
<dbReference type="AlphaFoldDB" id="A0A0A0CW68"/>
<dbReference type="InterPro" id="IPR045229">
    <property type="entry name" value="TPP_enz"/>
</dbReference>
<feature type="domain" description="Thiamine pyrophosphate enzyme central" evidence="3">
    <location>
        <begin position="1"/>
        <end position="112"/>
    </location>
</feature>
<gene>
    <name evidence="4" type="ORF">P409_35745</name>
</gene>